<evidence type="ECO:0000256" key="14">
    <source>
        <dbReference type="ARBA" id="ARBA00023288"/>
    </source>
</evidence>
<keyword evidence="9" id="KW-0406">Ion transport</keyword>
<dbReference type="EMBL" id="FNRF01000003">
    <property type="protein sequence ID" value="SEA54689.1"/>
    <property type="molecule type" value="Genomic_DNA"/>
</dbReference>
<keyword evidence="11 15" id="KW-0472">Membrane</keyword>
<dbReference type="GO" id="GO:0046930">
    <property type="term" value="C:pore complex"/>
    <property type="evidence" value="ECO:0007669"/>
    <property type="project" value="UniProtKB-KW"/>
</dbReference>
<comment type="subcellular location">
    <subcellularLocation>
        <location evidence="1">Cell outer membrane</location>
        <topology evidence="1">Multi-pass membrane protein</topology>
    </subcellularLocation>
</comment>
<evidence type="ECO:0000256" key="8">
    <source>
        <dbReference type="ARBA" id="ARBA00023047"/>
    </source>
</evidence>
<keyword evidence="5" id="KW-0762">Sugar transport</keyword>
<evidence type="ECO:0000256" key="9">
    <source>
        <dbReference type="ARBA" id="ARBA00023065"/>
    </source>
</evidence>
<evidence type="ECO:0000256" key="13">
    <source>
        <dbReference type="ARBA" id="ARBA00023237"/>
    </source>
</evidence>
<evidence type="ECO:0000256" key="2">
    <source>
        <dbReference type="ARBA" id="ARBA00009450"/>
    </source>
</evidence>
<evidence type="ECO:0000313" key="18">
    <source>
        <dbReference type="EMBL" id="SEA54689.1"/>
    </source>
</evidence>
<keyword evidence="7" id="KW-0732">Signal</keyword>
<dbReference type="InterPro" id="IPR003715">
    <property type="entry name" value="Poly_export_N"/>
</dbReference>
<keyword evidence="3" id="KW-0813">Transport</keyword>
<dbReference type="PANTHER" id="PTHR33619">
    <property type="entry name" value="POLYSACCHARIDE EXPORT PROTEIN GFCE-RELATED"/>
    <property type="match status" value="1"/>
</dbReference>
<evidence type="ECO:0000259" key="17">
    <source>
        <dbReference type="Pfam" id="PF22461"/>
    </source>
</evidence>
<evidence type="ECO:0000256" key="7">
    <source>
        <dbReference type="ARBA" id="ARBA00022729"/>
    </source>
</evidence>
<evidence type="ECO:0000256" key="6">
    <source>
        <dbReference type="ARBA" id="ARBA00022692"/>
    </source>
</evidence>
<keyword evidence="4" id="KW-1134">Transmembrane beta strand</keyword>
<dbReference type="PANTHER" id="PTHR33619:SF3">
    <property type="entry name" value="POLYSACCHARIDE EXPORT PROTEIN GFCE-RELATED"/>
    <property type="match status" value="1"/>
</dbReference>
<keyword evidence="15" id="KW-1133">Transmembrane helix</keyword>
<feature type="domain" description="Polysaccharide export protein N-terminal" evidence="16">
    <location>
        <begin position="55"/>
        <end position="154"/>
    </location>
</feature>
<feature type="transmembrane region" description="Helical" evidence="15">
    <location>
        <begin position="256"/>
        <end position="275"/>
    </location>
</feature>
<evidence type="ECO:0000256" key="11">
    <source>
        <dbReference type="ARBA" id="ARBA00023136"/>
    </source>
</evidence>
<keyword evidence="8" id="KW-0625">Polysaccharide transport</keyword>
<evidence type="ECO:0000256" key="15">
    <source>
        <dbReference type="SAM" id="Phobius"/>
    </source>
</evidence>
<dbReference type="GO" id="GO:0006811">
    <property type="term" value="P:monoatomic ion transport"/>
    <property type="evidence" value="ECO:0007669"/>
    <property type="project" value="UniProtKB-KW"/>
</dbReference>
<proteinExistence type="inferred from homology"/>
<evidence type="ECO:0000256" key="1">
    <source>
        <dbReference type="ARBA" id="ARBA00004571"/>
    </source>
</evidence>
<dbReference type="InterPro" id="IPR049712">
    <property type="entry name" value="Poly_export"/>
</dbReference>
<dbReference type="GO" id="GO:0015288">
    <property type="term" value="F:porin activity"/>
    <property type="evidence" value="ECO:0007669"/>
    <property type="project" value="UniProtKB-KW"/>
</dbReference>
<dbReference type="Pfam" id="PF22461">
    <property type="entry name" value="SLBB_2"/>
    <property type="match status" value="1"/>
</dbReference>
<evidence type="ECO:0000256" key="10">
    <source>
        <dbReference type="ARBA" id="ARBA00023114"/>
    </source>
</evidence>
<evidence type="ECO:0000256" key="12">
    <source>
        <dbReference type="ARBA" id="ARBA00023139"/>
    </source>
</evidence>
<protein>
    <submittedName>
        <fullName evidence="18">Polysaccharide export outer membrane protein</fullName>
    </submittedName>
</protein>
<evidence type="ECO:0000256" key="4">
    <source>
        <dbReference type="ARBA" id="ARBA00022452"/>
    </source>
</evidence>
<dbReference type="AlphaFoldDB" id="A0A1H4C2T2"/>
<keyword evidence="10" id="KW-0626">Porin</keyword>
<dbReference type="PROSITE" id="PS51257">
    <property type="entry name" value="PROKAR_LIPOPROTEIN"/>
    <property type="match status" value="1"/>
</dbReference>
<sequence>MLNVQLKISKMKKIQFLNFLILSAVLLLCSCGTVKNVAYLQNSDSINFDKSRFLYDARIMPKDQLTISVNTTTSDASIPFNLLLQSEYTQGRAVSSGSGTLMPYLVDNDGYINYPIIGKLHVSGLTKSECEQLIAEKIRPYMAETENPIVTVRMSSYSVSVLGEVNAPGSYQVSREKISIFEALAQAGDLTIYGVRDKVKLIREDATGKKQIVTLNLNDANIINSPYYYLQQNDIVYVEPNNVKAQNSKIGQTTTLWFSATSILISLTTLLINIFR</sequence>
<dbReference type="Proteomes" id="UP000182257">
    <property type="component" value="Unassembled WGS sequence"/>
</dbReference>
<keyword evidence="13" id="KW-0998">Cell outer membrane</keyword>
<gene>
    <name evidence="18" type="ORF">SAMN05216462_1741</name>
</gene>
<evidence type="ECO:0000259" key="16">
    <source>
        <dbReference type="Pfam" id="PF02563"/>
    </source>
</evidence>
<evidence type="ECO:0000256" key="5">
    <source>
        <dbReference type="ARBA" id="ARBA00022597"/>
    </source>
</evidence>
<dbReference type="Gene3D" id="3.10.560.10">
    <property type="entry name" value="Outer membrane lipoprotein wza domain like"/>
    <property type="match status" value="2"/>
</dbReference>
<dbReference type="GO" id="GO:0015159">
    <property type="term" value="F:polysaccharide transmembrane transporter activity"/>
    <property type="evidence" value="ECO:0007669"/>
    <property type="project" value="InterPro"/>
</dbReference>
<reference evidence="18 19" key="1">
    <citation type="submission" date="2016-10" db="EMBL/GenBank/DDBJ databases">
        <authorList>
            <person name="de Groot N.N."/>
        </authorList>
    </citation>
    <scope>NUCLEOTIDE SEQUENCE [LARGE SCALE GENOMIC DNA]</scope>
    <source>
        <strain evidence="18 19">D31d</strain>
    </source>
</reference>
<name>A0A1H4C2T2_XYLRU</name>
<comment type="similarity">
    <text evidence="2">Belongs to the BexD/CtrA/VexA family.</text>
</comment>
<dbReference type="Pfam" id="PF02563">
    <property type="entry name" value="Poly_export"/>
    <property type="match status" value="1"/>
</dbReference>
<dbReference type="Gene3D" id="3.30.1950.10">
    <property type="entry name" value="wza like domain"/>
    <property type="match status" value="1"/>
</dbReference>
<evidence type="ECO:0000256" key="3">
    <source>
        <dbReference type="ARBA" id="ARBA00022448"/>
    </source>
</evidence>
<keyword evidence="14" id="KW-0449">Lipoprotein</keyword>
<keyword evidence="6 15" id="KW-0812">Transmembrane</keyword>
<accession>A0A1H4C2T2</accession>
<dbReference type="GO" id="GO:0009279">
    <property type="term" value="C:cell outer membrane"/>
    <property type="evidence" value="ECO:0007669"/>
    <property type="project" value="UniProtKB-SubCell"/>
</dbReference>
<keyword evidence="12" id="KW-0564">Palmitate</keyword>
<dbReference type="InterPro" id="IPR054765">
    <property type="entry name" value="SLBB_dom"/>
</dbReference>
<feature type="domain" description="SLBB" evidence="17">
    <location>
        <begin position="159"/>
        <end position="238"/>
    </location>
</feature>
<evidence type="ECO:0000313" key="19">
    <source>
        <dbReference type="Proteomes" id="UP000182257"/>
    </source>
</evidence>
<organism evidence="18 19">
    <name type="scientific">Xylanibacter ruminicola</name>
    <name type="common">Prevotella ruminicola</name>
    <dbReference type="NCBI Taxonomy" id="839"/>
    <lineage>
        <taxon>Bacteria</taxon>
        <taxon>Pseudomonadati</taxon>
        <taxon>Bacteroidota</taxon>
        <taxon>Bacteroidia</taxon>
        <taxon>Bacteroidales</taxon>
        <taxon>Prevotellaceae</taxon>
        <taxon>Xylanibacter</taxon>
    </lineage>
</organism>